<sequence>MKRYRHYKKDKAIVLSVFGSVIEQDKYEKLKAHIASVFEGVDLFLAIGSRMVLKALLKEGITCKTLAQTLADVDMLGYKNVIVASINLFPTCEHELVHKTVEGFKKFSPAQFRTTPAIFSKAKETTLFLKSLDEALYKEDTANLYIIHGSPKLELGGLESISYSAKFLEQKRPNNYTCSLEGMFPFAAIHEELIAKMKQNGVLKVQIIPLLLVSGNHYINDMAEIQEHLSEHFETSLAPSLNHDEKFNLLGLSQTLDIIENHIKEEMIKIGH</sequence>
<reference evidence="1 2" key="1">
    <citation type="submission" date="2012-06" db="EMBL/GenBank/DDBJ databases">
        <title>Complete sequence of Sulfurospirillum barnesii SES-3.</title>
        <authorList>
            <consortium name="US DOE Joint Genome Institute"/>
            <person name="Lucas S."/>
            <person name="Han J."/>
            <person name="Lapidus A."/>
            <person name="Cheng J.-F."/>
            <person name="Goodwin L."/>
            <person name="Pitluck S."/>
            <person name="Peters L."/>
            <person name="Ovchinnikova G."/>
            <person name="Lu M."/>
            <person name="Detter J.C."/>
            <person name="Han C."/>
            <person name="Tapia R."/>
            <person name="Land M."/>
            <person name="Hauser L."/>
            <person name="Kyrpides N."/>
            <person name="Ivanova N."/>
            <person name="Pagani I."/>
            <person name="Stolz J."/>
            <person name="Arkin A."/>
            <person name="Dehal P."/>
            <person name="Oremland R."/>
            <person name="Saltikov C."/>
            <person name="Basu P."/>
            <person name="Hollibaugh J."/>
            <person name="Newman D."/>
            <person name="Stolyar S."/>
            <person name="Hazen T."/>
            <person name="Woyke T."/>
        </authorList>
    </citation>
    <scope>NUCLEOTIDE SEQUENCE [LARGE SCALE GENOMIC DNA]</scope>
    <source>
        <strain evidence="2">ATCC 700032 / DSM 10660 / SES-3</strain>
    </source>
</reference>
<evidence type="ECO:0000313" key="1">
    <source>
        <dbReference type="EMBL" id="AFL69398.1"/>
    </source>
</evidence>
<dbReference type="GO" id="GO:0016852">
    <property type="term" value="F:sirohydrochlorin cobaltochelatase activity"/>
    <property type="evidence" value="ECO:0007669"/>
    <property type="project" value="InterPro"/>
</dbReference>
<dbReference type="Pfam" id="PF06180">
    <property type="entry name" value="CbiK"/>
    <property type="match status" value="1"/>
</dbReference>
<organism evidence="1 2">
    <name type="scientific">Sulfurospirillum barnesii (strain ATCC 700032 / DSM 10660 / SES-3)</name>
    <dbReference type="NCBI Taxonomy" id="760154"/>
    <lineage>
        <taxon>Bacteria</taxon>
        <taxon>Pseudomonadati</taxon>
        <taxon>Campylobacterota</taxon>
        <taxon>Epsilonproteobacteria</taxon>
        <taxon>Campylobacterales</taxon>
        <taxon>Sulfurospirillaceae</taxon>
        <taxon>Sulfurospirillum</taxon>
    </lineage>
</organism>
<keyword evidence="2" id="KW-1185">Reference proteome</keyword>
<dbReference type="EMBL" id="CP003333">
    <property type="protein sequence ID" value="AFL69398.1"/>
    <property type="molecule type" value="Genomic_DNA"/>
</dbReference>
<evidence type="ECO:0000313" key="2">
    <source>
        <dbReference type="Proteomes" id="UP000006176"/>
    </source>
</evidence>
<dbReference type="AlphaFoldDB" id="I3XZM4"/>
<gene>
    <name evidence="1" type="ordered locus">Sulba_2122</name>
</gene>
<accession>I3XZM4</accession>
<dbReference type="RefSeq" id="WP_014770263.1">
    <property type="nucleotide sequence ID" value="NC_018002.1"/>
</dbReference>
<dbReference type="Proteomes" id="UP000006176">
    <property type="component" value="Chromosome"/>
</dbReference>
<name>I3XZM4_SULBS</name>
<dbReference type="KEGG" id="sba:Sulba_2122"/>
<proteinExistence type="predicted"/>
<dbReference type="OrthoDB" id="9770331at2"/>
<dbReference type="SUPFAM" id="SSF53800">
    <property type="entry name" value="Chelatase"/>
    <property type="match status" value="1"/>
</dbReference>
<dbReference type="HOGENOM" id="CLU_1026348_0_0_7"/>
<dbReference type="InterPro" id="IPR010388">
    <property type="entry name" value="Anaerobic_Co-chelatase"/>
</dbReference>
<dbReference type="PATRIC" id="fig|760154.4.peg.2119"/>
<dbReference type="eggNOG" id="COG4822">
    <property type="taxonomic scope" value="Bacteria"/>
</dbReference>
<protein>
    <submittedName>
        <fullName evidence="1">Cobalamin biosynthesis protein CbiK, Co2+ chelatase</fullName>
    </submittedName>
</protein>
<dbReference type="STRING" id="760154.Sulba_2122"/>
<dbReference type="Gene3D" id="3.40.50.1400">
    <property type="match status" value="2"/>
</dbReference>
<dbReference type="GO" id="GO:0019251">
    <property type="term" value="P:anaerobic cobalamin biosynthetic process"/>
    <property type="evidence" value="ECO:0007669"/>
    <property type="project" value="InterPro"/>
</dbReference>